<feature type="transmembrane region" description="Helical" evidence="6">
    <location>
        <begin position="327"/>
        <end position="353"/>
    </location>
</feature>
<keyword evidence="5 6" id="KW-0472">Membrane</keyword>
<reference evidence="9" key="1">
    <citation type="submission" date="2015-07" db="EMBL/GenBank/DDBJ databases">
        <title>Complete Genome of Thermincola ferriacetica strain Z-0001T.</title>
        <authorList>
            <person name="Lusk B."/>
            <person name="Badalamenti J.P."/>
            <person name="Parameswaran P."/>
            <person name="Bond D.R."/>
            <person name="Torres C.I."/>
        </authorList>
    </citation>
    <scope>NUCLEOTIDE SEQUENCE [LARGE SCALE GENOMIC DNA]</scope>
    <source>
        <strain evidence="9">Z-0001</strain>
    </source>
</reference>
<name>A0A0L6W0M2_9FIRM</name>
<sequence>MYNVIILGIVSFLTDISSEMVYPLVPIYLTTKLGVAPAIVGIIEGIAESLASLLKLFSGYISDKFRRRKLLAIGGYGFSAAGKVLLVAANSWLWVLWARVADRFGKGIRTAPRDALIAESSQRGRSGKSFGLHKALDNLGAVIGITLAFFFVTYYEGDYQPVFLVSIVPAVLGVAALFLVREHKVNSTCTTRNLKFQWNTLDRRLKLFLIVTFIFTLGNSSNQFLLLRAKDLGFSTGMTILLYLAFNVISTLVSYPAGRLSDKFGRRNFLVFGYLFYGLVYLGFALVTERQWLWLLFGAYGIYAGLTESVEKALVSDIAPEDRRATLIGLHAMLVGIGLLPASALAGFLWTSFGAAAPFYFGGFMGIFAGVALFAVLAPGNKVEYDKS</sequence>
<dbReference type="PROSITE" id="PS00216">
    <property type="entry name" value="SUGAR_TRANSPORT_1"/>
    <property type="match status" value="1"/>
</dbReference>
<gene>
    <name evidence="8" type="ORF">Tfer_2411</name>
</gene>
<keyword evidence="4 6" id="KW-1133">Transmembrane helix</keyword>
<evidence type="ECO:0000256" key="6">
    <source>
        <dbReference type="SAM" id="Phobius"/>
    </source>
</evidence>
<dbReference type="InterPro" id="IPR005828">
    <property type="entry name" value="MFS_sugar_transport-like"/>
</dbReference>
<feature type="transmembrane region" description="Helical" evidence="6">
    <location>
        <begin position="135"/>
        <end position="155"/>
    </location>
</feature>
<dbReference type="InterPro" id="IPR011701">
    <property type="entry name" value="MFS"/>
</dbReference>
<feature type="transmembrane region" description="Helical" evidence="6">
    <location>
        <begin position="161"/>
        <end position="180"/>
    </location>
</feature>
<evidence type="ECO:0000259" key="7">
    <source>
        <dbReference type="PROSITE" id="PS50850"/>
    </source>
</evidence>
<dbReference type="InterPro" id="IPR020846">
    <property type="entry name" value="MFS_dom"/>
</dbReference>
<feature type="transmembrane region" description="Helical" evidence="6">
    <location>
        <begin position="293"/>
        <end position="315"/>
    </location>
</feature>
<evidence type="ECO:0000256" key="3">
    <source>
        <dbReference type="ARBA" id="ARBA00022692"/>
    </source>
</evidence>
<dbReference type="PATRIC" id="fig|281456.6.peg.2554"/>
<dbReference type="InterPro" id="IPR005829">
    <property type="entry name" value="Sugar_transporter_CS"/>
</dbReference>
<dbReference type="PANTHER" id="PTHR23518:SF2">
    <property type="entry name" value="MAJOR FACILITATOR SUPERFAMILY TRANSPORTER"/>
    <property type="match status" value="1"/>
</dbReference>
<keyword evidence="9" id="KW-1185">Reference proteome</keyword>
<dbReference type="PANTHER" id="PTHR23518">
    <property type="entry name" value="C-METHYLTRANSFERASE"/>
    <property type="match status" value="1"/>
</dbReference>
<dbReference type="InterPro" id="IPR036259">
    <property type="entry name" value="MFS_trans_sf"/>
</dbReference>
<proteinExistence type="predicted"/>
<dbReference type="CDD" id="cd17370">
    <property type="entry name" value="MFS_MJ1317_like"/>
    <property type="match status" value="1"/>
</dbReference>
<keyword evidence="3 6" id="KW-0812">Transmembrane</keyword>
<feature type="transmembrane region" description="Helical" evidence="6">
    <location>
        <begin position="232"/>
        <end position="257"/>
    </location>
</feature>
<dbReference type="Pfam" id="PF00083">
    <property type="entry name" value="Sugar_tr"/>
    <property type="match status" value="1"/>
</dbReference>
<dbReference type="SUPFAM" id="SSF103473">
    <property type="entry name" value="MFS general substrate transporter"/>
    <property type="match status" value="1"/>
</dbReference>
<dbReference type="RefSeq" id="WP_052218538.1">
    <property type="nucleotide sequence ID" value="NZ_LGTE01000019.1"/>
</dbReference>
<dbReference type="Proteomes" id="UP000037175">
    <property type="component" value="Unassembled WGS sequence"/>
</dbReference>
<protein>
    <submittedName>
        <fullName evidence="8">Major facilitator superfamily protein</fullName>
    </submittedName>
</protein>
<evidence type="ECO:0000256" key="1">
    <source>
        <dbReference type="ARBA" id="ARBA00004651"/>
    </source>
</evidence>
<dbReference type="GO" id="GO:0022857">
    <property type="term" value="F:transmembrane transporter activity"/>
    <property type="evidence" value="ECO:0007669"/>
    <property type="project" value="InterPro"/>
</dbReference>
<evidence type="ECO:0000256" key="5">
    <source>
        <dbReference type="ARBA" id="ARBA00023136"/>
    </source>
</evidence>
<dbReference type="PROSITE" id="PS50850">
    <property type="entry name" value="MFS"/>
    <property type="match status" value="1"/>
</dbReference>
<feature type="transmembrane region" description="Helical" evidence="6">
    <location>
        <begin position="269"/>
        <end position="287"/>
    </location>
</feature>
<dbReference type="GO" id="GO:0005886">
    <property type="term" value="C:plasma membrane"/>
    <property type="evidence" value="ECO:0007669"/>
    <property type="project" value="UniProtKB-SubCell"/>
</dbReference>
<organism evidence="8 9">
    <name type="scientific">Thermincola ferriacetica</name>
    <dbReference type="NCBI Taxonomy" id="281456"/>
    <lineage>
        <taxon>Bacteria</taxon>
        <taxon>Bacillati</taxon>
        <taxon>Bacillota</taxon>
        <taxon>Clostridia</taxon>
        <taxon>Eubacteriales</taxon>
        <taxon>Thermincolaceae</taxon>
        <taxon>Thermincola</taxon>
    </lineage>
</organism>
<feature type="transmembrane region" description="Helical" evidence="6">
    <location>
        <begin position="207"/>
        <end position="226"/>
    </location>
</feature>
<feature type="domain" description="Major facilitator superfamily (MFS) profile" evidence="7">
    <location>
        <begin position="3"/>
        <end position="381"/>
    </location>
</feature>
<evidence type="ECO:0000313" key="9">
    <source>
        <dbReference type="Proteomes" id="UP000037175"/>
    </source>
</evidence>
<dbReference type="EMBL" id="LGTE01000019">
    <property type="protein sequence ID" value="KNZ68923.1"/>
    <property type="molecule type" value="Genomic_DNA"/>
</dbReference>
<accession>A0A0L6W0M2</accession>
<comment type="caution">
    <text evidence="8">The sequence shown here is derived from an EMBL/GenBank/DDBJ whole genome shotgun (WGS) entry which is preliminary data.</text>
</comment>
<dbReference type="AlphaFoldDB" id="A0A0L6W0M2"/>
<dbReference type="Gene3D" id="1.20.1250.20">
    <property type="entry name" value="MFS general substrate transporter like domains"/>
    <property type="match status" value="2"/>
</dbReference>
<dbReference type="Pfam" id="PF07690">
    <property type="entry name" value="MFS_1"/>
    <property type="match status" value="1"/>
</dbReference>
<keyword evidence="2" id="KW-0813">Transport</keyword>
<evidence type="ECO:0000256" key="4">
    <source>
        <dbReference type="ARBA" id="ARBA00022989"/>
    </source>
</evidence>
<feature type="transmembrane region" description="Helical" evidence="6">
    <location>
        <begin position="359"/>
        <end position="378"/>
    </location>
</feature>
<evidence type="ECO:0000256" key="2">
    <source>
        <dbReference type="ARBA" id="ARBA00022448"/>
    </source>
</evidence>
<evidence type="ECO:0000313" key="8">
    <source>
        <dbReference type="EMBL" id="KNZ68923.1"/>
    </source>
</evidence>
<comment type="subcellular location">
    <subcellularLocation>
        <location evidence="1">Cell membrane</location>
        <topology evidence="1">Multi-pass membrane protein</topology>
    </subcellularLocation>
</comment>